<evidence type="ECO:0000313" key="3">
    <source>
        <dbReference type="Proteomes" id="UP001567538"/>
    </source>
</evidence>
<accession>A0ABD1HJE7</accession>
<comment type="caution">
    <text evidence="2">The sequence shown here is derived from an EMBL/GenBank/DDBJ whole genome shotgun (WGS) entry which is preliminary data.</text>
</comment>
<sequence length="78" mass="8143">MKGSSTLIASLFAASSLALSSSASATAPAITSTPSADRVKSMEKRSFAPKFDGLRFIETLVTAHRDGSGSFESEFVLL</sequence>
<protein>
    <submittedName>
        <fullName evidence="2">Uncharacterized protein</fullName>
    </submittedName>
</protein>
<proteinExistence type="predicted"/>
<dbReference type="PANTHER" id="PTHR34683">
    <property type="entry name" value="EXPRESSED PROTEIN-RELATED"/>
    <property type="match status" value="1"/>
</dbReference>
<name>A0ABD1HJE7_SALDI</name>
<dbReference type="AlphaFoldDB" id="A0ABD1HJE7"/>
<evidence type="ECO:0000313" key="2">
    <source>
        <dbReference type="EMBL" id="KAL1556427.1"/>
    </source>
</evidence>
<organism evidence="2 3">
    <name type="scientific">Salvia divinorum</name>
    <name type="common">Maria pastora</name>
    <name type="synonym">Diviner's sage</name>
    <dbReference type="NCBI Taxonomy" id="28513"/>
    <lineage>
        <taxon>Eukaryota</taxon>
        <taxon>Viridiplantae</taxon>
        <taxon>Streptophyta</taxon>
        <taxon>Embryophyta</taxon>
        <taxon>Tracheophyta</taxon>
        <taxon>Spermatophyta</taxon>
        <taxon>Magnoliopsida</taxon>
        <taxon>eudicotyledons</taxon>
        <taxon>Gunneridae</taxon>
        <taxon>Pentapetalae</taxon>
        <taxon>asterids</taxon>
        <taxon>lamiids</taxon>
        <taxon>Lamiales</taxon>
        <taxon>Lamiaceae</taxon>
        <taxon>Nepetoideae</taxon>
        <taxon>Mentheae</taxon>
        <taxon>Salviinae</taxon>
        <taxon>Salvia</taxon>
        <taxon>Salvia subgen. Calosphace</taxon>
    </lineage>
</organism>
<keyword evidence="3" id="KW-1185">Reference proteome</keyword>
<dbReference type="Proteomes" id="UP001567538">
    <property type="component" value="Unassembled WGS sequence"/>
</dbReference>
<keyword evidence="1" id="KW-0732">Signal</keyword>
<gene>
    <name evidence="2" type="ORF">AAHA92_12052</name>
</gene>
<feature type="chain" id="PRO_5044876330" evidence="1">
    <location>
        <begin position="26"/>
        <end position="78"/>
    </location>
</feature>
<dbReference type="EMBL" id="JBEAFC010000005">
    <property type="protein sequence ID" value="KAL1556427.1"/>
    <property type="molecule type" value="Genomic_DNA"/>
</dbReference>
<reference evidence="2 3" key="1">
    <citation type="submission" date="2024-06" db="EMBL/GenBank/DDBJ databases">
        <title>A chromosome level genome sequence of Diviner's sage (Salvia divinorum).</title>
        <authorList>
            <person name="Ford S.A."/>
            <person name="Ro D.-K."/>
            <person name="Ness R.W."/>
            <person name="Phillips M.A."/>
        </authorList>
    </citation>
    <scope>NUCLEOTIDE SEQUENCE [LARGE SCALE GENOMIC DNA]</scope>
    <source>
        <strain evidence="2">SAF-2024a</strain>
        <tissue evidence="2">Leaf</tissue>
    </source>
</reference>
<feature type="signal peptide" evidence="1">
    <location>
        <begin position="1"/>
        <end position="25"/>
    </location>
</feature>
<evidence type="ECO:0000256" key="1">
    <source>
        <dbReference type="SAM" id="SignalP"/>
    </source>
</evidence>
<dbReference type="PANTHER" id="PTHR34683:SF3">
    <property type="entry name" value="CASP-LIKE PROTEIN"/>
    <property type="match status" value="1"/>
</dbReference>